<sequence length="45" mass="4987">MIRTYDADDPEADLPLTEAEKEAEEEADRLRAARRSGQGNTNAPL</sequence>
<feature type="region of interest" description="Disordered" evidence="1">
    <location>
        <begin position="1"/>
        <end position="45"/>
    </location>
</feature>
<dbReference type="Proteomes" id="UP000806528">
    <property type="component" value="Unassembled WGS sequence"/>
</dbReference>
<accession>A0ABR9PDV8</accession>
<keyword evidence="3" id="KW-1185">Reference proteome</keyword>
<proteinExistence type="predicted"/>
<dbReference type="RefSeq" id="WP_193124629.1">
    <property type="nucleotide sequence ID" value="NZ_JADBGI010000033.1"/>
</dbReference>
<name>A0ABR9PDV8_9ACTN</name>
<evidence type="ECO:0000313" key="3">
    <source>
        <dbReference type="Proteomes" id="UP000806528"/>
    </source>
</evidence>
<organism evidence="2 3">
    <name type="scientific">Nocardiopsis coralli</name>
    <dbReference type="NCBI Taxonomy" id="2772213"/>
    <lineage>
        <taxon>Bacteria</taxon>
        <taxon>Bacillati</taxon>
        <taxon>Actinomycetota</taxon>
        <taxon>Actinomycetes</taxon>
        <taxon>Streptosporangiales</taxon>
        <taxon>Nocardiopsidaceae</taxon>
        <taxon>Nocardiopsis</taxon>
    </lineage>
</organism>
<gene>
    <name evidence="2" type="ORF">IDM40_25555</name>
</gene>
<reference evidence="2 3" key="1">
    <citation type="submission" date="2020-09" db="EMBL/GenBank/DDBJ databases">
        <title>Diversity and distribution of actinomycetes associated with coral in the coast of Hainan.</title>
        <authorList>
            <person name="Li F."/>
        </authorList>
    </citation>
    <scope>NUCLEOTIDE SEQUENCE [LARGE SCALE GENOMIC DNA]</scope>
    <source>
        <strain evidence="2 3">HNM0947</strain>
    </source>
</reference>
<comment type="caution">
    <text evidence="2">The sequence shown here is derived from an EMBL/GenBank/DDBJ whole genome shotgun (WGS) entry which is preliminary data.</text>
</comment>
<protein>
    <submittedName>
        <fullName evidence="2">Uncharacterized protein</fullName>
    </submittedName>
</protein>
<dbReference type="EMBL" id="JADBGI010000033">
    <property type="protein sequence ID" value="MBE3002038.1"/>
    <property type="molecule type" value="Genomic_DNA"/>
</dbReference>
<evidence type="ECO:0000256" key="1">
    <source>
        <dbReference type="SAM" id="MobiDB-lite"/>
    </source>
</evidence>
<evidence type="ECO:0000313" key="2">
    <source>
        <dbReference type="EMBL" id="MBE3002038.1"/>
    </source>
</evidence>